<feature type="domain" description="ABC3 transporter permease C-terminal" evidence="6">
    <location>
        <begin position="668"/>
        <end position="777"/>
    </location>
</feature>
<keyword evidence="5" id="KW-0472">Membrane</keyword>
<keyword evidence="9" id="KW-1185">Reference proteome</keyword>
<keyword evidence="8" id="KW-0547">Nucleotide-binding</keyword>
<accession>A0A0X8X2F1</accession>
<dbReference type="AlphaFoldDB" id="A0A0X8X2F1"/>
<evidence type="ECO:0000256" key="4">
    <source>
        <dbReference type="ARBA" id="ARBA00022989"/>
    </source>
</evidence>
<dbReference type="EMBL" id="AP017313">
    <property type="protein sequence ID" value="BAU54494.1"/>
    <property type="molecule type" value="Genomic_DNA"/>
</dbReference>
<dbReference type="Pfam" id="PF02687">
    <property type="entry name" value="FtsX"/>
    <property type="match status" value="2"/>
</dbReference>
<evidence type="ECO:0000313" key="9">
    <source>
        <dbReference type="Proteomes" id="UP000218263"/>
    </source>
</evidence>
<gene>
    <name evidence="8" type="primary">macB_20</name>
    <name evidence="8" type="ORF">MgSA37_02670</name>
</gene>
<dbReference type="InterPro" id="IPR025857">
    <property type="entry name" value="MacB_PCD"/>
</dbReference>
<evidence type="ECO:0000313" key="8">
    <source>
        <dbReference type="EMBL" id="BAU54494.1"/>
    </source>
</evidence>
<dbReference type="PANTHER" id="PTHR30572">
    <property type="entry name" value="MEMBRANE COMPONENT OF TRANSPORTER-RELATED"/>
    <property type="match status" value="1"/>
</dbReference>
<protein>
    <submittedName>
        <fullName evidence="8">Macrolide export ATP-binding/permease protein MacB</fullName>
        <ecNumber evidence="8">3.6.3.-</ecNumber>
    </submittedName>
</protein>
<dbReference type="Proteomes" id="UP000218263">
    <property type="component" value="Chromosome"/>
</dbReference>
<feature type="domain" description="ABC3 transporter permease C-terminal" evidence="6">
    <location>
        <begin position="287"/>
        <end position="397"/>
    </location>
</feature>
<dbReference type="EC" id="3.6.3.-" evidence="8"/>
<evidence type="ECO:0000259" key="6">
    <source>
        <dbReference type="Pfam" id="PF02687"/>
    </source>
</evidence>
<dbReference type="GO" id="GO:0005524">
    <property type="term" value="F:ATP binding"/>
    <property type="evidence" value="ECO:0007669"/>
    <property type="project" value="UniProtKB-KW"/>
</dbReference>
<dbReference type="PANTHER" id="PTHR30572:SF18">
    <property type="entry name" value="ABC-TYPE MACROLIDE FAMILY EXPORT SYSTEM PERMEASE COMPONENT 2"/>
    <property type="match status" value="1"/>
</dbReference>
<dbReference type="InterPro" id="IPR050250">
    <property type="entry name" value="Macrolide_Exporter_MacB"/>
</dbReference>
<evidence type="ECO:0000256" key="5">
    <source>
        <dbReference type="ARBA" id="ARBA00023136"/>
    </source>
</evidence>
<comment type="subcellular location">
    <subcellularLocation>
        <location evidence="1">Cell membrane</location>
        <topology evidence="1">Multi-pass membrane protein</topology>
    </subcellularLocation>
</comment>
<keyword evidence="2" id="KW-1003">Cell membrane</keyword>
<organism evidence="8 9">
    <name type="scientific">Mucilaginibacter gotjawali</name>
    <dbReference type="NCBI Taxonomy" id="1550579"/>
    <lineage>
        <taxon>Bacteria</taxon>
        <taxon>Pseudomonadati</taxon>
        <taxon>Bacteroidota</taxon>
        <taxon>Sphingobacteriia</taxon>
        <taxon>Sphingobacteriales</taxon>
        <taxon>Sphingobacteriaceae</taxon>
        <taxon>Mucilaginibacter</taxon>
    </lineage>
</organism>
<dbReference type="GO" id="GO:0005886">
    <property type="term" value="C:plasma membrane"/>
    <property type="evidence" value="ECO:0007669"/>
    <property type="project" value="UniProtKB-SubCell"/>
</dbReference>
<evidence type="ECO:0000259" key="7">
    <source>
        <dbReference type="Pfam" id="PF12704"/>
    </source>
</evidence>
<dbReference type="RefSeq" id="WP_096352451.1">
    <property type="nucleotide sequence ID" value="NZ_AP017313.1"/>
</dbReference>
<name>A0A0X8X2F1_9SPHI</name>
<sequence length="788" mass="88385">MLKNYLKIAWRNLGKNRLYSIINIGGLAIGMAVSFILLIYVYNEFSFDKFNTNSDRLYRVMRNQPSNGEILTGDATPVPLAPAMIKDFPEIDRITRATWPYDRLVNYKNQGLKVNTMAADPSFLQMFTVDFIYGNKKDALSDLSSIVLTESAAKAIFGNINPVGQVVKLDQKFPLRVSGVIKDNPANSSFNFKALINWDQISAEQNWIKTSGWGNYSFKTFVMLKPGTSAMNVDSKLKNIIARYNPDNKENTIFLYPFAKFHLYGDFKNGVNAGGRVGSVELFLWLAIGILIIACINFMNLSTARSERRAREVGVRKAIGAARFSLIAQFMGESLLMAFISFLFSLLFIWLLIPVFGNFINIKLQVPYGNLYAWLSALGVTAFTGLVAGSYPALFLSSFSPVLVLKGQLSNSKSTVTPRKILVILQFTFAICLILSSIFIYKQINYIKDEPIGYDRFGLVDMPVEGAMDTRFEDFRREAISAGAITDGALTSMSIVNNGSSSWGITWQGQLPGEDKIPIDQMAVTYHFVKTYGVKLTEGRDFSPEYPSDTAAIILNEAAVKMMRFKEPLGQLVKYQDHNCKVVGVIENFVWGSPYDPVKPAIIGFIKGWTGNISLRLNPAKPVSASLDIIRSIYKKYNPDYPFEYHFTDEKYNNKFNNERLLGNMSICFTCLAIVISCLGLFGLASFSAEQRKKEIGIRKVLGATTGNLWFNLSREFVWLIGVSFAIGSVLTMFYIHHWMTQFTYHTTISLWVFVVTLILSLTICLITVSWQALKAALSNPVTSLRSE</sequence>
<dbReference type="InterPro" id="IPR003838">
    <property type="entry name" value="ABC3_permease_C"/>
</dbReference>
<evidence type="ECO:0000256" key="2">
    <source>
        <dbReference type="ARBA" id="ARBA00022475"/>
    </source>
</evidence>
<dbReference type="GO" id="GO:0022857">
    <property type="term" value="F:transmembrane transporter activity"/>
    <property type="evidence" value="ECO:0007669"/>
    <property type="project" value="TreeGrafter"/>
</dbReference>
<feature type="domain" description="MacB-like periplasmic core" evidence="7">
    <location>
        <begin position="20"/>
        <end position="239"/>
    </location>
</feature>
<keyword evidence="8" id="KW-0378">Hydrolase</keyword>
<dbReference type="KEGG" id="mgot:MgSA37_02670"/>
<evidence type="ECO:0000256" key="3">
    <source>
        <dbReference type="ARBA" id="ARBA00022692"/>
    </source>
</evidence>
<dbReference type="GO" id="GO:0016787">
    <property type="term" value="F:hydrolase activity"/>
    <property type="evidence" value="ECO:0007669"/>
    <property type="project" value="UniProtKB-KW"/>
</dbReference>
<evidence type="ECO:0000256" key="1">
    <source>
        <dbReference type="ARBA" id="ARBA00004651"/>
    </source>
</evidence>
<keyword evidence="4" id="KW-1133">Transmembrane helix</keyword>
<reference evidence="8 9" key="1">
    <citation type="submission" date="2015-12" db="EMBL/GenBank/DDBJ databases">
        <title>Genome sequence of Mucilaginibacter gotjawali.</title>
        <authorList>
            <person name="Lee J.S."/>
            <person name="Lee K.C."/>
            <person name="Kim K.K."/>
            <person name="Lee B.W."/>
        </authorList>
    </citation>
    <scope>NUCLEOTIDE SEQUENCE [LARGE SCALE GENOMIC DNA]</scope>
    <source>
        <strain evidence="8 9">SA3-7</strain>
    </source>
</reference>
<dbReference type="Pfam" id="PF12704">
    <property type="entry name" value="MacB_PCD"/>
    <property type="match status" value="1"/>
</dbReference>
<proteinExistence type="predicted"/>
<keyword evidence="3" id="KW-0812">Transmembrane</keyword>
<keyword evidence="8" id="KW-0067">ATP-binding</keyword>
<dbReference type="OrthoDB" id="1451596at2"/>